<dbReference type="Pfam" id="PF05975">
    <property type="entry name" value="EcsB"/>
    <property type="match status" value="1"/>
</dbReference>
<accession>A0A926N695</accession>
<keyword evidence="1" id="KW-0812">Transmembrane</keyword>
<evidence type="ECO:0000313" key="3">
    <source>
        <dbReference type="Proteomes" id="UP000661691"/>
    </source>
</evidence>
<dbReference type="AlphaFoldDB" id="A0A926N695"/>
<comment type="caution">
    <text evidence="2">The sequence shown here is derived from an EMBL/GenBank/DDBJ whole genome shotgun (WGS) entry which is preliminary data.</text>
</comment>
<feature type="transmembrane region" description="Helical" evidence="1">
    <location>
        <begin position="352"/>
        <end position="372"/>
    </location>
</feature>
<protein>
    <submittedName>
        <fullName evidence="2">ABC transporter permease</fullName>
    </submittedName>
</protein>
<keyword evidence="1" id="KW-0472">Membrane</keyword>
<name>A0A926N695_9BACL</name>
<evidence type="ECO:0000313" key="2">
    <source>
        <dbReference type="EMBL" id="MBD1371786.1"/>
    </source>
</evidence>
<dbReference type="GO" id="GO:0016020">
    <property type="term" value="C:membrane"/>
    <property type="evidence" value="ECO:0007669"/>
    <property type="project" value="InterPro"/>
</dbReference>
<keyword evidence="3" id="KW-1185">Reference proteome</keyword>
<dbReference type="Proteomes" id="UP000661691">
    <property type="component" value="Unassembled WGS sequence"/>
</dbReference>
<feature type="transmembrane region" description="Helical" evidence="1">
    <location>
        <begin position="52"/>
        <end position="71"/>
    </location>
</feature>
<feature type="transmembrane region" description="Helical" evidence="1">
    <location>
        <begin position="378"/>
        <end position="396"/>
    </location>
</feature>
<feature type="transmembrane region" description="Helical" evidence="1">
    <location>
        <begin position="135"/>
        <end position="155"/>
    </location>
</feature>
<reference evidence="2" key="1">
    <citation type="submission" date="2020-09" db="EMBL/GenBank/DDBJ databases">
        <title>A novel bacterium of genus Hazenella, isolated from South China Sea.</title>
        <authorList>
            <person name="Huang H."/>
            <person name="Mo K."/>
            <person name="Hu Y."/>
        </authorList>
    </citation>
    <scope>NUCLEOTIDE SEQUENCE</scope>
    <source>
        <strain evidence="2">IB182357</strain>
    </source>
</reference>
<dbReference type="InterPro" id="IPR010288">
    <property type="entry name" value="EcsB_ABC"/>
</dbReference>
<evidence type="ECO:0000256" key="1">
    <source>
        <dbReference type="SAM" id="Phobius"/>
    </source>
</evidence>
<sequence>MHTAPLFEERKDKSYLKAMRIVTMVAQGGGTPLVIGAFFILLYMGYSSLLEWLPTSFPTWIIIAWISSFFLTSNRLRTWIKTADLTYLLPLESEMKGYFRASIRYSIIVHNLHLLLFLFLVYPFVQLHISNFQTFLLMIMLLCLLQTLNGYMAWWEALLKPIRSTKWLRTVVMIRWMINVFCSLTIFKLYWIWFGIGFMGMFALLLFLKKQAPSYPLPWSFFAKQEQSILAKYYRIANWFVDMPQLPVEIKERKIGVRMLDFFFPSQHALTFLFIRNFVRKSEMISIIGRLLIWTSILMIGIDSIWAHLVLIFIGLWMTYEQLPQVTDQRFYPVWYRLYPIDSRDRKKYIRWFYAILLWGQTMLLGIISGWILHSFLASFLTIAWGILITVLLILFRKLHQ</sequence>
<organism evidence="2 3">
    <name type="scientific">Polycladospora coralii</name>
    <dbReference type="NCBI Taxonomy" id="2771432"/>
    <lineage>
        <taxon>Bacteria</taxon>
        <taxon>Bacillati</taxon>
        <taxon>Bacillota</taxon>
        <taxon>Bacilli</taxon>
        <taxon>Bacillales</taxon>
        <taxon>Thermoactinomycetaceae</taxon>
        <taxon>Polycladospora</taxon>
    </lineage>
</organism>
<gene>
    <name evidence="2" type="ORF">IC620_05360</name>
</gene>
<dbReference type="EMBL" id="JACXAH010000005">
    <property type="protein sequence ID" value="MBD1371786.1"/>
    <property type="molecule type" value="Genomic_DNA"/>
</dbReference>
<feature type="transmembrane region" description="Helical" evidence="1">
    <location>
        <begin position="21"/>
        <end position="46"/>
    </location>
</feature>
<keyword evidence="1" id="KW-1133">Transmembrane helix</keyword>
<dbReference type="RefSeq" id="WP_191138421.1">
    <property type="nucleotide sequence ID" value="NZ_JACXAG020000001.1"/>
</dbReference>
<proteinExistence type="predicted"/>
<feature type="transmembrane region" description="Helical" evidence="1">
    <location>
        <begin position="291"/>
        <end position="320"/>
    </location>
</feature>
<feature type="transmembrane region" description="Helical" evidence="1">
    <location>
        <begin position="105"/>
        <end position="129"/>
    </location>
</feature>